<evidence type="ECO:0000313" key="2">
    <source>
        <dbReference type="Proteomes" id="UP000295493"/>
    </source>
</evidence>
<keyword evidence="2" id="KW-1185">Reference proteome</keyword>
<accession>A0A4R6FUY7</accession>
<dbReference type="RefSeq" id="WP_308423510.1">
    <property type="nucleotide sequence ID" value="NZ_BMLU01000002.1"/>
</dbReference>
<sequence length="135" mass="14780">MVALLSGAATPPESGPLTVEIENLRSDKGMIRLCLTADEAHFPNCDRDPRAVTRSVPAGQRVILFPGLAPGDYALSVIHDENGNNRLDTFAGIPREGFGFSRNPAIRFGPPRFSAVRFEVGPKTPVQDVRMRYIF</sequence>
<reference evidence="1 2" key="1">
    <citation type="submission" date="2019-03" db="EMBL/GenBank/DDBJ databases">
        <title>Genomic Encyclopedia of Type Strains, Phase IV (KMG-IV): sequencing the most valuable type-strain genomes for metagenomic binning, comparative biology and taxonomic classification.</title>
        <authorList>
            <person name="Goeker M."/>
        </authorList>
    </citation>
    <scope>NUCLEOTIDE SEQUENCE [LARGE SCALE GENOMIC DNA]</scope>
    <source>
        <strain evidence="1 2">DSM 25059</strain>
    </source>
</reference>
<dbReference type="Proteomes" id="UP000295493">
    <property type="component" value="Unassembled WGS sequence"/>
</dbReference>
<dbReference type="InterPro" id="IPR018673">
    <property type="entry name" value="DUF2141"/>
</dbReference>
<evidence type="ECO:0000313" key="1">
    <source>
        <dbReference type="EMBL" id="TDN85602.1"/>
    </source>
</evidence>
<name>A0A4R6FUY7_9SPHN</name>
<proteinExistence type="predicted"/>
<gene>
    <name evidence="1" type="ORF">EV664_102310</name>
</gene>
<dbReference type="EMBL" id="SNWD01000002">
    <property type="protein sequence ID" value="TDN85602.1"/>
    <property type="molecule type" value="Genomic_DNA"/>
</dbReference>
<protein>
    <submittedName>
        <fullName evidence="1">Uncharacterized protein (DUF2141 family)</fullName>
    </submittedName>
</protein>
<dbReference type="AlphaFoldDB" id="A0A4R6FUY7"/>
<dbReference type="Pfam" id="PF09912">
    <property type="entry name" value="DUF2141"/>
    <property type="match status" value="1"/>
</dbReference>
<organism evidence="1 2">
    <name type="scientific">Stakelama pacifica</name>
    <dbReference type="NCBI Taxonomy" id="517720"/>
    <lineage>
        <taxon>Bacteria</taxon>
        <taxon>Pseudomonadati</taxon>
        <taxon>Pseudomonadota</taxon>
        <taxon>Alphaproteobacteria</taxon>
        <taxon>Sphingomonadales</taxon>
        <taxon>Sphingomonadaceae</taxon>
        <taxon>Stakelama</taxon>
    </lineage>
</organism>
<comment type="caution">
    <text evidence="1">The sequence shown here is derived from an EMBL/GenBank/DDBJ whole genome shotgun (WGS) entry which is preliminary data.</text>
</comment>